<keyword evidence="8" id="KW-1185">Reference proteome</keyword>
<keyword evidence="2" id="KW-0489">Methyltransferase</keyword>
<keyword evidence="3" id="KW-0808">Transferase</keyword>
<dbReference type="InterPro" id="IPR004556">
    <property type="entry name" value="HemK-like"/>
</dbReference>
<dbReference type="RefSeq" id="WP_270885942.1">
    <property type="nucleotide sequence ID" value="NZ_JAQFVF010000092.1"/>
</dbReference>
<name>A0ABW0K319_9BACL</name>
<dbReference type="NCBIfam" id="TIGR00536">
    <property type="entry name" value="hemK_fam"/>
    <property type="match status" value="1"/>
</dbReference>
<dbReference type="Proteomes" id="UP001596044">
    <property type="component" value="Unassembled WGS sequence"/>
</dbReference>
<evidence type="ECO:0000256" key="3">
    <source>
        <dbReference type="ARBA" id="ARBA00022679"/>
    </source>
</evidence>
<evidence type="ECO:0000313" key="7">
    <source>
        <dbReference type="EMBL" id="MFC5447820.1"/>
    </source>
</evidence>
<sequence length="266" mass="27732">MEKAWNSTADSLYAEVTGTLRAAGCVFAEEEAQLLLPAAGSPTELANMVAERAAGMPLEYVLGWAEFCGRRMVVERGVFIPRRRTEFLASLAIGLARQSASPVVLDLCCGSGAIGAAMAAAVAGIQLHAADVDPAAVRCARRNIATSGRVYEGDLYEPLPVSLQGQVDVLIANAPYVPTGGIARLPQEARMHEARVALDGGADGLDIHRRVAAAAPGWLVLGGRLLVEVSEGQAAQTAAIFMREGLGAQVVSAEELDATVVIGTKL</sequence>
<dbReference type="Pfam" id="PF05175">
    <property type="entry name" value="MTS"/>
    <property type="match status" value="1"/>
</dbReference>
<organism evidence="7 8">
    <name type="scientific">Paenibacillus aestuarii</name>
    <dbReference type="NCBI Taxonomy" id="516965"/>
    <lineage>
        <taxon>Bacteria</taxon>
        <taxon>Bacillati</taxon>
        <taxon>Bacillota</taxon>
        <taxon>Bacilli</taxon>
        <taxon>Bacillales</taxon>
        <taxon>Paenibacillaceae</taxon>
        <taxon>Paenibacillus</taxon>
    </lineage>
</organism>
<feature type="domain" description="Methyltransferase small" evidence="6">
    <location>
        <begin position="100"/>
        <end position="183"/>
    </location>
</feature>
<dbReference type="InterPro" id="IPR029063">
    <property type="entry name" value="SAM-dependent_MTases_sf"/>
</dbReference>
<accession>A0ABW0K319</accession>
<reference evidence="8" key="1">
    <citation type="journal article" date="2019" name="Int. J. Syst. Evol. Microbiol.">
        <title>The Global Catalogue of Microorganisms (GCM) 10K type strain sequencing project: providing services to taxonomists for standard genome sequencing and annotation.</title>
        <authorList>
            <consortium name="The Broad Institute Genomics Platform"/>
            <consortium name="The Broad Institute Genome Sequencing Center for Infectious Disease"/>
            <person name="Wu L."/>
            <person name="Ma J."/>
        </authorList>
    </citation>
    <scope>NUCLEOTIDE SEQUENCE [LARGE SCALE GENOMIC DNA]</scope>
    <source>
        <strain evidence="8">KACC 11904</strain>
    </source>
</reference>
<evidence type="ECO:0000313" key="8">
    <source>
        <dbReference type="Proteomes" id="UP001596044"/>
    </source>
</evidence>
<evidence type="ECO:0000256" key="2">
    <source>
        <dbReference type="ARBA" id="ARBA00022603"/>
    </source>
</evidence>
<gene>
    <name evidence="7" type="ORF">ACFPOG_06085</name>
</gene>
<dbReference type="NCBIfam" id="TIGR03704">
    <property type="entry name" value="PrmC_rel_meth"/>
    <property type="match status" value="1"/>
</dbReference>
<dbReference type="Gene3D" id="1.10.8.10">
    <property type="entry name" value="DNA helicase RuvA subunit, C-terminal domain"/>
    <property type="match status" value="1"/>
</dbReference>
<protein>
    <recommendedName>
        <fullName evidence="1">peptide chain release factor N(5)-glutamine methyltransferase</fullName>
        <ecNumber evidence="1">2.1.1.297</ecNumber>
    </recommendedName>
</protein>
<dbReference type="SUPFAM" id="SSF53335">
    <property type="entry name" value="S-adenosyl-L-methionine-dependent methyltransferases"/>
    <property type="match status" value="1"/>
</dbReference>
<dbReference type="PANTHER" id="PTHR18895:SF74">
    <property type="entry name" value="MTRF1L RELEASE FACTOR GLUTAMINE METHYLTRANSFERASE"/>
    <property type="match status" value="1"/>
</dbReference>
<dbReference type="Gene3D" id="3.40.50.150">
    <property type="entry name" value="Vaccinia Virus protein VP39"/>
    <property type="match status" value="1"/>
</dbReference>
<evidence type="ECO:0000256" key="5">
    <source>
        <dbReference type="ARBA" id="ARBA00048391"/>
    </source>
</evidence>
<dbReference type="InterPro" id="IPR007848">
    <property type="entry name" value="Small_mtfrase_dom"/>
</dbReference>
<proteinExistence type="predicted"/>
<dbReference type="InterPro" id="IPR022446">
    <property type="entry name" value="MeTrfrase_put"/>
</dbReference>
<evidence type="ECO:0000259" key="6">
    <source>
        <dbReference type="Pfam" id="PF05175"/>
    </source>
</evidence>
<evidence type="ECO:0000256" key="4">
    <source>
        <dbReference type="ARBA" id="ARBA00022691"/>
    </source>
</evidence>
<keyword evidence="4" id="KW-0949">S-adenosyl-L-methionine</keyword>
<comment type="catalytic activity">
    <reaction evidence="5">
        <text>L-glutaminyl-[peptide chain release factor] + S-adenosyl-L-methionine = N(5)-methyl-L-glutaminyl-[peptide chain release factor] + S-adenosyl-L-homocysteine + H(+)</text>
        <dbReference type="Rhea" id="RHEA:42896"/>
        <dbReference type="Rhea" id="RHEA-COMP:10271"/>
        <dbReference type="Rhea" id="RHEA-COMP:10272"/>
        <dbReference type="ChEBI" id="CHEBI:15378"/>
        <dbReference type="ChEBI" id="CHEBI:30011"/>
        <dbReference type="ChEBI" id="CHEBI:57856"/>
        <dbReference type="ChEBI" id="CHEBI:59789"/>
        <dbReference type="ChEBI" id="CHEBI:61891"/>
        <dbReference type="EC" id="2.1.1.297"/>
    </reaction>
</comment>
<comment type="caution">
    <text evidence="7">The sequence shown here is derived from an EMBL/GenBank/DDBJ whole genome shotgun (WGS) entry which is preliminary data.</text>
</comment>
<evidence type="ECO:0000256" key="1">
    <source>
        <dbReference type="ARBA" id="ARBA00012771"/>
    </source>
</evidence>
<dbReference type="PANTHER" id="PTHR18895">
    <property type="entry name" value="HEMK METHYLTRANSFERASE"/>
    <property type="match status" value="1"/>
</dbReference>
<dbReference type="InterPro" id="IPR050320">
    <property type="entry name" value="N5-glutamine_MTase"/>
</dbReference>
<dbReference type="EMBL" id="JBHSMJ010000009">
    <property type="protein sequence ID" value="MFC5447820.1"/>
    <property type="molecule type" value="Genomic_DNA"/>
</dbReference>
<dbReference type="EC" id="2.1.1.297" evidence="1"/>